<feature type="transmembrane region" description="Helical" evidence="2">
    <location>
        <begin position="23"/>
        <end position="48"/>
    </location>
</feature>
<feature type="compositionally biased region" description="Polar residues" evidence="1">
    <location>
        <begin position="60"/>
        <end position="71"/>
    </location>
</feature>
<dbReference type="EMBL" id="WUAV01000003">
    <property type="protein sequence ID" value="KAF1761670.1"/>
    <property type="molecule type" value="Genomic_DNA"/>
</dbReference>
<accession>A0A6A5H1I8</accession>
<evidence type="ECO:0000313" key="4">
    <source>
        <dbReference type="Proteomes" id="UP000483820"/>
    </source>
</evidence>
<organism evidence="3 4">
    <name type="scientific">Caenorhabditis remanei</name>
    <name type="common">Caenorhabditis vulgaris</name>
    <dbReference type="NCBI Taxonomy" id="31234"/>
    <lineage>
        <taxon>Eukaryota</taxon>
        <taxon>Metazoa</taxon>
        <taxon>Ecdysozoa</taxon>
        <taxon>Nematoda</taxon>
        <taxon>Chromadorea</taxon>
        <taxon>Rhabditida</taxon>
        <taxon>Rhabditina</taxon>
        <taxon>Rhabditomorpha</taxon>
        <taxon>Rhabditoidea</taxon>
        <taxon>Rhabditidae</taxon>
        <taxon>Peloderinae</taxon>
        <taxon>Caenorhabditis</taxon>
    </lineage>
</organism>
<dbReference type="RefSeq" id="XP_053587178.1">
    <property type="nucleotide sequence ID" value="XM_053727601.1"/>
</dbReference>
<dbReference type="Proteomes" id="UP000483820">
    <property type="component" value="Chromosome III"/>
</dbReference>
<evidence type="ECO:0000256" key="2">
    <source>
        <dbReference type="SAM" id="Phobius"/>
    </source>
</evidence>
<dbReference type="KEGG" id="crq:GCK72_009926"/>
<keyword evidence="2" id="KW-0472">Membrane</keyword>
<proteinExistence type="predicted"/>
<name>A0A6A5H1I8_CAERE</name>
<evidence type="ECO:0000256" key="1">
    <source>
        <dbReference type="SAM" id="MobiDB-lite"/>
    </source>
</evidence>
<gene>
    <name evidence="3" type="ORF">GCK72_009926</name>
</gene>
<keyword evidence="2" id="KW-1133">Transmembrane helix</keyword>
<dbReference type="AlphaFoldDB" id="A0A6A5H1I8"/>
<dbReference type="CTD" id="78774945"/>
<protein>
    <submittedName>
        <fullName evidence="3">Uncharacterized protein</fullName>
    </submittedName>
</protein>
<feature type="compositionally biased region" description="Low complexity" evidence="1">
    <location>
        <begin position="91"/>
        <end position="102"/>
    </location>
</feature>
<comment type="caution">
    <text evidence="3">The sequence shown here is derived from an EMBL/GenBank/DDBJ whole genome shotgun (WGS) entry which is preliminary data.</text>
</comment>
<keyword evidence="2" id="KW-0812">Transmembrane</keyword>
<evidence type="ECO:0000313" key="3">
    <source>
        <dbReference type="EMBL" id="KAF1761670.1"/>
    </source>
</evidence>
<sequence length="111" mass="12034">MAVNQSTTVHSKDATTEEFIQKYMSLIIAACIGTIILGLLLASGFMYLTKKKGKKEDSNQSKQRSFNERSVTTPPKIPTDKPTKSATTTESSMSSVISSGPSETKIETAKK</sequence>
<feature type="region of interest" description="Disordered" evidence="1">
    <location>
        <begin position="52"/>
        <end position="111"/>
    </location>
</feature>
<dbReference type="GeneID" id="78774945"/>
<reference evidence="3 4" key="1">
    <citation type="submission" date="2019-12" db="EMBL/GenBank/DDBJ databases">
        <title>Chromosome-level assembly of the Caenorhabditis remanei genome.</title>
        <authorList>
            <person name="Teterina A.A."/>
            <person name="Willis J.H."/>
            <person name="Phillips P.C."/>
        </authorList>
    </citation>
    <scope>NUCLEOTIDE SEQUENCE [LARGE SCALE GENOMIC DNA]</scope>
    <source>
        <strain evidence="3 4">PX506</strain>
        <tissue evidence="3">Whole organism</tissue>
    </source>
</reference>